<keyword evidence="1" id="KW-0472">Membrane</keyword>
<feature type="transmembrane region" description="Helical" evidence="1">
    <location>
        <begin position="76"/>
        <end position="96"/>
    </location>
</feature>
<accession>A0A290H9T5</accession>
<sequence length="162" mass="19183">MNLMIYGEYYTKNDRILDYFCEGFFIMDELIRLSIQLHLLFIILLVVLIGLNIYLLKSDKTFLKLSKRLELIAPQYYIVLSAIFFTGIIVMAVQQFNFSFSVWIMILVWLLIVAFGIRGHKLYKRIERTEESQSAYKRYAIKKYSIDLLAVIVISILFYVVH</sequence>
<protein>
    <submittedName>
        <fullName evidence="2">Uncharacterized protein</fullName>
    </submittedName>
</protein>
<proteinExistence type="predicted"/>
<evidence type="ECO:0000313" key="2">
    <source>
        <dbReference type="EMBL" id="ATB68323.1"/>
    </source>
</evidence>
<name>A0A290H9T5_9BACT</name>
<dbReference type="Proteomes" id="UP000217349">
    <property type="component" value="Chromosome"/>
</dbReference>
<keyword evidence="1" id="KW-1133">Transmembrane helix</keyword>
<evidence type="ECO:0000256" key="1">
    <source>
        <dbReference type="SAM" id="Phobius"/>
    </source>
</evidence>
<keyword evidence="1" id="KW-0812">Transmembrane</keyword>
<feature type="transmembrane region" description="Helical" evidence="1">
    <location>
        <begin position="35"/>
        <end position="55"/>
    </location>
</feature>
<gene>
    <name evidence="2" type="ORF">SJPD1_0194</name>
</gene>
<dbReference type="EMBL" id="CP023275">
    <property type="protein sequence ID" value="ATB68323.1"/>
    <property type="molecule type" value="Genomic_DNA"/>
</dbReference>
<feature type="transmembrane region" description="Helical" evidence="1">
    <location>
        <begin position="144"/>
        <end position="161"/>
    </location>
</feature>
<dbReference type="KEGG" id="sulj:SJPD1_0194"/>
<feature type="transmembrane region" description="Helical" evidence="1">
    <location>
        <begin position="102"/>
        <end position="123"/>
    </location>
</feature>
<evidence type="ECO:0000313" key="3">
    <source>
        <dbReference type="Proteomes" id="UP000217349"/>
    </source>
</evidence>
<dbReference type="AlphaFoldDB" id="A0A290H9T5"/>
<reference evidence="3" key="1">
    <citation type="submission" date="2017-09" db="EMBL/GenBank/DDBJ databases">
        <title>The complete genome of Sulfurospirillum sp. JPD-1.</title>
        <authorList>
            <person name="Goris T."/>
        </authorList>
    </citation>
    <scope>NUCLEOTIDE SEQUENCE [LARGE SCALE GENOMIC DNA]</scope>
    <source>
        <strain evidence="3">JPD-1</strain>
    </source>
</reference>
<organism evidence="2 3">
    <name type="scientific">Sulfurospirillum diekertiae</name>
    <dbReference type="NCBI Taxonomy" id="1854492"/>
    <lineage>
        <taxon>Bacteria</taxon>
        <taxon>Pseudomonadati</taxon>
        <taxon>Campylobacterota</taxon>
        <taxon>Epsilonproteobacteria</taxon>
        <taxon>Campylobacterales</taxon>
        <taxon>Sulfurospirillaceae</taxon>
        <taxon>Sulfurospirillum</taxon>
    </lineage>
</organism>